<comment type="subcellular location">
    <subcellularLocation>
        <location evidence="1">Membrane</location>
    </subcellularLocation>
</comment>
<proteinExistence type="inferred from homology"/>
<accession>A0AAV5WX74</accession>
<evidence type="ECO:0000256" key="1">
    <source>
        <dbReference type="ARBA" id="ARBA00004370"/>
    </source>
</evidence>
<dbReference type="GO" id="GO:0005737">
    <property type="term" value="C:cytoplasm"/>
    <property type="evidence" value="ECO:0007669"/>
    <property type="project" value="TreeGrafter"/>
</dbReference>
<keyword evidence="6" id="KW-0325">Glycoprotein</keyword>
<evidence type="ECO:0000256" key="5">
    <source>
        <dbReference type="ARBA" id="ARBA00023136"/>
    </source>
</evidence>
<evidence type="ECO:0000256" key="7">
    <source>
        <dbReference type="SAM" id="Phobius"/>
    </source>
</evidence>
<evidence type="ECO:0000256" key="6">
    <source>
        <dbReference type="ARBA" id="ARBA00023180"/>
    </source>
</evidence>
<keyword evidence="9" id="KW-1185">Reference proteome</keyword>
<name>A0AAV5WX74_9BILA</name>
<evidence type="ECO:0000256" key="3">
    <source>
        <dbReference type="ARBA" id="ARBA00022692"/>
    </source>
</evidence>
<feature type="non-terminal residue" evidence="8">
    <location>
        <position position="347"/>
    </location>
</feature>
<comment type="caution">
    <text evidence="8">The sequence shown here is derived from an EMBL/GenBank/DDBJ whole genome shotgun (WGS) entry which is preliminary data.</text>
</comment>
<sequence length="347" mass="39808">SHSTKRRKVLFRFTIPALIGCFLLLLGKYVAFPKILAEIFRFHENEDGSLPLTTRMWADYPADIIYNFYLWNITNPYEMIYEGAMPRFQDHGPYAYVGAERKENITWSSDGKEVSYRNRRFWHFNSEQSCPTCKESDLFVVPNVAYAAIAYIAAHNDLNPFMSTVLDLSLLAAGSGPVQTATAGGLIFRSFEDPLISLLNSKMVKEITKTMQGTLFGIKLPEYPHAGLLPLYNNSYEPEYRVQTGQANPDDVTKIVSYGFKKEMEWYMGDAAIITNSNDGGFNKPFLSHNDKLNIFRSYLGRSFPLDFFEESSHDGVPTYVYRLDRDEYNMNIEKNFGMRYENVEGI</sequence>
<evidence type="ECO:0000256" key="2">
    <source>
        <dbReference type="ARBA" id="ARBA00010532"/>
    </source>
</evidence>
<dbReference type="EMBL" id="BTSY01000006">
    <property type="protein sequence ID" value="GMT34843.1"/>
    <property type="molecule type" value="Genomic_DNA"/>
</dbReference>
<keyword evidence="5 7" id="KW-0472">Membrane</keyword>
<comment type="similarity">
    <text evidence="2">Belongs to the CD36 family.</text>
</comment>
<keyword evidence="4 7" id="KW-1133">Transmembrane helix</keyword>
<protein>
    <recommendedName>
        <fullName evidence="10">CD36 family protein</fullName>
    </recommendedName>
</protein>
<evidence type="ECO:0000313" key="9">
    <source>
        <dbReference type="Proteomes" id="UP001432322"/>
    </source>
</evidence>
<dbReference type="PANTHER" id="PTHR11923:SF55">
    <property type="entry name" value="SCAVENGER RECEPTOR (CD36 FAMILY) RELATED"/>
    <property type="match status" value="1"/>
</dbReference>
<reference evidence="8" key="1">
    <citation type="submission" date="2023-10" db="EMBL/GenBank/DDBJ databases">
        <title>Genome assembly of Pristionchus species.</title>
        <authorList>
            <person name="Yoshida K."/>
            <person name="Sommer R.J."/>
        </authorList>
    </citation>
    <scope>NUCLEOTIDE SEQUENCE</scope>
    <source>
        <strain evidence="8">RS5133</strain>
    </source>
</reference>
<gene>
    <name evidence="8" type="ORF">PFISCL1PPCAC_26140</name>
</gene>
<organism evidence="8 9">
    <name type="scientific">Pristionchus fissidentatus</name>
    <dbReference type="NCBI Taxonomy" id="1538716"/>
    <lineage>
        <taxon>Eukaryota</taxon>
        <taxon>Metazoa</taxon>
        <taxon>Ecdysozoa</taxon>
        <taxon>Nematoda</taxon>
        <taxon>Chromadorea</taxon>
        <taxon>Rhabditida</taxon>
        <taxon>Rhabditina</taxon>
        <taxon>Diplogasteromorpha</taxon>
        <taxon>Diplogasteroidea</taxon>
        <taxon>Neodiplogasteridae</taxon>
        <taxon>Pristionchus</taxon>
    </lineage>
</organism>
<keyword evidence="3 7" id="KW-0812">Transmembrane</keyword>
<feature type="transmembrane region" description="Helical" evidence="7">
    <location>
        <begin position="9"/>
        <end position="31"/>
    </location>
</feature>
<evidence type="ECO:0000313" key="8">
    <source>
        <dbReference type="EMBL" id="GMT34843.1"/>
    </source>
</evidence>
<dbReference type="Pfam" id="PF01130">
    <property type="entry name" value="CD36"/>
    <property type="match status" value="1"/>
</dbReference>
<feature type="non-terminal residue" evidence="8">
    <location>
        <position position="1"/>
    </location>
</feature>
<evidence type="ECO:0000256" key="4">
    <source>
        <dbReference type="ARBA" id="ARBA00022989"/>
    </source>
</evidence>
<dbReference type="AlphaFoldDB" id="A0AAV5WX74"/>
<dbReference type="PANTHER" id="PTHR11923">
    <property type="entry name" value="SCAVENGER RECEPTOR CLASS B TYPE-1 SR-B1"/>
    <property type="match status" value="1"/>
</dbReference>
<dbReference type="InterPro" id="IPR002159">
    <property type="entry name" value="CD36_fam"/>
</dbReference>
<evidence type="ECO:0008006" key="10">
    <source>
        <dbReference type="Google" id="ProtNLM"/>
    </source>
</evidence>
<dbReference type="GO" id="GO:0016020">
    <property type="term" value="C:membrane"/>
    <property type="evidence" value="ECO:0007669"/>
    <property type="project" value="UniProtKB-SubCell"/>
</dbReference>
<dbReference type="PRINTS" id="PR01609">
    <property type="entry name" value="CD36FAMILY"/>
</dbReference>
<dbReference type="Proteomes" id="UP001432322">
    <property type="component" value="Unassembled WGS sequence"/>
</dbReference>
<dbReference type="GO" id="GO:0005044">
    <property type="term" value="F:scavenger receptor activity"/>
    <property type="evidence" value="ECO:0007669"/>
    <property type="project" value="TreeGrafter"/>
</dbReference>